<keyword evidence="6" id="KW-1185">Reference proteome</keyword>
<organism evidence="5 6">
    <name type="scientific">Ruminococcus intestinalis</name>
    <dbReference type="NCBI Taxonomy" id="2763066"/>
    <lineage>
        <taxon>Bacteria</taxon>
        <taxon>Bacillati</taxon>
        <taxon>Bacillota</taxon>
        <taxon>Clostridia</taxon>
        <taxon>Eubacteriales</taxon>
        <taxon>Oscillospiraceae</taxon>
        <taxon>Ruminococcus</taxon>
    </lineage>
</organism>
<name>A0ABR7HJ20_9FIRM</name>
<sequence length="449" mass="49191">MISENARYWIWISKALGYNNIKVKRIFKLYNDIAEFVHGGEKEWKHCGIFTPNEMRKLNNTKVSVADEILSKCSELKYSVIAIDDEHYPQKLINIDTPPAVLYVNGQLPELDNRLSVSIVGTRRATRYGTDNSYKFAYALAKYSVVIISGGALGVDCASHRGALSANGITVCVLGCGINYKYLTENEGMRNAIAQNGAVISEYPPDEPPLRYNFPARNRIISALSDGLVVMEAGIKSGSLITARMAIDQGKEVFALLGNNSPQNEGSNTLIKNGLACPVTDFMDVLSEFNSNRGLYVEDEKLDFDNISFTDLEAVPVKGKKTAKSKNSTNKKDKAKSERINASVSSDKTLKPEKAVKETKNVARKSSSVSADVNNKENADVRKSISDLKALGLSDAAVTVYGTIGDKPVHIDKIVSELGIPVFKVLTALTQLEMKGLVTAMQGRMYVLK</sequence>
<proteinExistence type="inferred from homology"/>
<feature type="region of interest" description="Disordered" evidence="2">
    <location>
        <begin position="318"/>
        <end position="375"/>
    </location>
</feature>
<dbReference type="Gene3D" id="3.40.50.450">
    <property type="match status" value="1"/>
</dbReference>
<dbReference type="Proteomes" id="UP000636755">
    <property type="component" value="Unassembled WGS sequence"/>
</dbReference>
<comment type="similarity">
    <text evidence="1">Belongs to the DprA/Smf family.</text>
</comment>
<dbReference type="RefSeq" id="WP_186934812.1">
    <property type="nucleotide sequence ID" value="NZ_JACOPS010000001.1"/>
</dbReference>
<evidence type="ECO:0000313" key="6">
    <source>
        <dbReference type="Proteomes" id="UP000636755"/>
    </source>
</evidence>
<accession>A0ABR7HJ20</accession>
<dbReference type="SUPFAM" id="SSF102405">
    <property type="entry name" value="MCP/YpsA-like"/>
    <property type="match status" value="1"/>
</dbReference>
<dbReference type="PANTHER" id="PTHR43022">
    <property type="entry name" value="PROTEIN SMF"/>
    <property type="match status" value="1"/>
</dbReference>
<feature type="compositionally biased region" description="Basic and acidic residues" evidence="2">
    <location>
        <begin position="348"/>
        <end position="361"/>
    </location>
</feature>
<feature type="compositionally biased region" description="Basic and acidic residues" evidence="2">
    <location>
        <begin position="330"/>
        <end position="339"/>
    </location>
</feature>
<evidence type="ECO:0000259" key="4">
    <source>
        <dbReference type="Pfam" id="PF17782"/>
    </source>
</evidence>
<dbReference type="PANTHER" id="PTHR43022:SF1">
    <property type="entry name" value="PROTEIN SMF"/>
    <property type="match status" value="1"/>
</dbReference>
<dbReference type="Pfam" id="PF02481">
    <property type="entry name" value="DNA_processg_A"/>
    <property type="match status" value="1"/>
</dbReference>
<dbReference type="EMBL" id="JACOPS010000001">
    <property type="protein sequence ID" value="MBC5727521.1"/>
    <property type="molecule type" value="Genomic_DNA"/>
</dbReference>
<evidence type="ECO:0000313" key="5">
    <source>
        <dbReference type="EMBL" id="MBC5727521.1"/>
    </source>
</evidence>
<dbReference type="NCBIfam" id="TIGR00732">
    <property type="entry name" value="dprA"/>
    <property type="match status" value="1"/>
</dbReference>
<dbReference type="InterPro" id="IPR057666">
    <property type="entry name" value="DrpA_SLOG"/>
</dbReference>
<dbReference type="Gene3D" id="1.10.10.10">
    <property type="entry name" value="Winged helix-like DNA-binding domain superfamily/Winged helix DNA-binding domain"/>
    <property type="match status" value="1"/>
</dbReference>
<feature type="domain" description="Smf/DprA SLOG" evidence="3">
    <location>
        <begin position="80"/>
        <end position="289"/>
    </location>
</feature>
<gene>
    <name evidence="5" type="primary">dprA</name>
    <name evidence="5" type="ORF">H8R91_03020</name>
</gene>
<evidence type="ECO:0000256" key="1">
    <source>
        <dbReference type="ARBA" id="ARBA00006525"/>
    </source>
</evidence>
<dbReference type="InterPro" id="IPR041614">
    <property type="entry name" value="DprA_WH"/>
</dbReference>
<feature type="compositionally biased region" description="Polar residues" evidence="2">
    <location>
        <begin position="364"/>
        <end position="373"/>
    </location>
</feature>
<reference evidence="5 6" key="1">
    <citation type="submission" date="2020-08" db="EMBL/GenBank/DDBJ databases">
        <title>Genome public.</title>
        <authorList>
            <person name="Liu C."/>
            <person name="Sun Q."/>
        </authorList>
    </citation>
    <scope>NUCLEOTIDE SEQUENCE [LARGE SCALE GENOMIC DNA]</scope>
    <source>
        <strain evidence="5 6">NSJ-71</strain>
    </source>
</reference>
<evidence type="ECO:0000256" key="2">
    <source>
        <dbReference type="SAM" id="MobiDB-lite"/>
    </source>
</evidence>
<dbReference type="InterPro" id="IPR036388">
    <property type="entry name" value="WH-like_DNA-bd_sf"/>
</dbReference>
<dbReference type="InterPro" id="IPR003488">
    <property type="entry name" value="DprA"/>
</dbReference>
<feature type="domain" description="DprA winged helix" evidence="4">
    <location>
        <begin position="392"/>
        <end position="443"/>
    </location>
</feature>
<comment type="caution">
    <text evidence="5">The sequence shown here is derived from an EMBL/GenBank/DDBJ whole genome shotgun (WGS) entry which is preliminary data.</text>
</comment>
<dbReference type="Pfam" id="PF17782">
    <property type="entry name" value="WHD_DprA"/>
    <property type="match status" value="1"/>
</dbReference>
<protein>
    <submittedName>
        <fullName evidence="5">DNA-protecting protein DprA</fullName>
    </submittedName>
</protein>
<evidence type="ECO:0000259" key="3">
    <source>
        <dbReference type="Pfam" id="PF02481"/>
    </source>
</evidence>